<dbReference type="Proteomes" id="UP000595858">
    <property type="component" value="Plasmid pN260-2"/>
</dbReference>
<sequence>MTDKEYVMDIALFPGQSRRQWADTMINLEARKLVNTANTVAAMHLSDSLTRLKFVDEIRKVVMQQFEAARKAKSDEECIACLKNLRTENEFLLEQSRMLKTGYARIYAEIQYVTEQNKIVGYFISGIKVVLAGVQAVFGGVMIASMTPAGMLAGAILVGDALNTVTREAARQLLNETASEGILADGAMTVAEFMGFSRDVGLGIFNATTLAANVYGVFGLTGKAEAWRLFRYLPGDYYRKVETMSPGRLTMKVLGWGVSAKVVLELLTHDQNRSR</sequence>
<evidence type="ECO:0000313" key="2">
    <source>
        <dbReference type="Proteomes" id="UP000595858"/>
    </source>
</evidence>
<name>A0AAU9C6L2_9ENTR</name>
<proteinExistence type="predicted"/>
<keyword evidence="1" id="KW-0614">Plasmid</keyword>
<protein>
    <recommendedName>
        <fullName evidence="3">DUF4225 domain-containing protein</fullName>
    </recommendedName>
</protein>
<geneLocation type="plasmid" evidence="1 2">
    <name>pN260-2</name>
</geneLocation>
<gene>
    <name evidence="1" type="ORF">OIPHN260_50980</name>
</gene>
<dbReference type="EMBL" id="AP023449">
    <property type="protein sequence ID" value="BCL45595.1"/>
    <property type="molecule type" value="Genomic_DNA"/>
</dbReference>
<dbReference type="InterPro" id="IPR025320">
    <property type="entry name" value="DUF4225"/>
</dbReference>
<organism evidence="1 2">
    <name type="scientific">Enterobacter roggenkampii</name>
    <dbReference type="NCBI Taxonomy" id="1812935"/>
    <lineage>
        <taxon>Bacteria</taxon>
        <taxon>Pseudomonadati</taxon>
        <taxon>Pseudomonadota</taxon>
        <taxon>Gammaproteobacteria</taxon>
        <taxon>Enterobacterales</taxon>
        <taxon>Enterobacteriaceae</taxon>
        <taxon>Enterobacter</taxon>
        <taxon>Enterobacter cloacae complex</taxon>
    </lineage>
</organism>
<evidence type="ECO:0000313" key="1">
    <source>
        <dbReference type="EMBL" id="BCL45595.1"/>
    </source>
</evidence>
<reference evidence="1" key="1">
    <citation type="journal article" date="2020" name="J Glob Antimicrob Resist">
        <title>Genomic characterization of clinical Enterobacter roggenkampii co-harboring blaIMP-1- and blaGES-5-encoding IncP6 and mcr-9-encoding IncHI2 plasmids isolated in Japan.</title>
        <authorList>
            <person name="Umeda K."/>
            <person name="Nakamura H."/>
            <person name="Fukuda A."/>
            <person name="Matsumoto Y."/>
            <person name="Motooka D."/>
            <person name="Nakamura S."/>
            <person name="Yasui Y."/>
            <person name="Yoshida H."/>
            <person name="Kawahara R."/>
        </authorList>
    </citation>
    <scope>NUCLEOTIDE SEQUENCE</scope>
    <source>
        <strain evidence="1">OIPH-N260</strain>
    </source>
</reference>
<evidence type="ECO:0008006" key="3">
    <source>
        <dbReference type="Google" id="ProtNLM"/>
    </source>
</evidence>
<dbReference type="AlphaFoldDB" id="A0AAU9C6L2"/>
<dbReference type="Pfam" id="PF13988">
    <property type="entry name" value="DUF4225"/>
    <property type="match status" value="1"/>
</dbReference>
<accession>A0AAU9C6L2</accession>